<accession>A0AC35TPT6</accession>
<dbReference type="Proteomes" id="UP000095286">
    <property type="component" value="Unplaced"/>
</dbReference>
<reference evidence="2" key="1">
    <citation type="submission" date="2016-11" db="UniProtKB">
        <authorList>
            <consortium name="WormBaseParasite"/>
        </authorList>
    </citation>
    <scope>IDENTIFICATION</scope>
    <source>
        <strain evidence="2">KR3021</strain>
    </source>
</reference>
<dbReference type="WBParaSite" id="RSKR_0000313000.1">
    <property type="protein sequence ID" value="RSKR_0000313000.1"/>
    <property type="gene ID" value="RSKR_0000313000"/>
</dbReference>
<evidence type="ECO:0000313" key="1">
    <source>
        <dbReference type="Proteomes" id="UP000095286"/>
    </source>
</evidence>
<evidence type="ECO:0000313" key="2">
    <source>
        <dbReference type="WBParaSite" id="RSKR_0000313000.1"/>
    </source>
</evidence>
<proteinExistence type="predicted"/>
<name>A0AC35TPT6_9BILA</name>
<protein>
    <submittedName>
        <fullName evidence="2">Conserved plasma membrane protein</fullName>
    </submittedName>
</protein>
<organism evidence="1 2">
    <name type="scientific">Rhabditophanes sp. KR3021</name>
    <dbReference type="NCBI Taxonomy" id="114890"/>
    <lineage>
        <taxon>Eukaryota</taxon>
        <taxon>Metazoa</taxon>
        <taxon>Ecdysozoa</taxon>
        <taxon>Nematoda</taxon>
        <taxon>Chromadorea</taxon>
        <taxon>Rhabditida</taxon>
        <taxon>Tylenchina</taxon>
        <taxon>Panagrolaimomorpha</taxon>
        <taxon>Strongyloidoidea</taxon>
        <taxon>Alloionematidae</taxon>
        <taxon>Rhabditophanes</taxon>
    </lineage>
</organism>
<sequence length="363" mass="39966">MDPPKITAQPVTCQILKLCTATNATPKTMKIAAIALTSFALGYVAYRYYIGGCLCGPDTETLKRVPPKQPSSSRIQPPADGAPLTGSADVSFEIIPSSNVSTAQGTDGATRFHFDKTLVLADELKSSISRLNEVAKEPVEDENNAVSYDTVAEAVRGMFEDIKLVSNETVPAEKYQVTCPVGCQADADVFFVLSMVSIGFTVLLALTYLIITFIRDYKDAEASKLLDPRATLLKKPKKSKKKESSNNILEAKECEQDFCVILHGVIKFGNDSFHGSFVGCKNEFEEMMDANNFMQWQHYLDDMNTCSSPNGFHLLFANNDDGYLGAFTFKCTRKGEDIHKIKAYHAKRGNVEIGRKSGFRNGK</sequence>